<accession>A0A6P5KJY2</accession>
<dbReference type="InParanoid" id="A0A6P5KJY2"/>
<keyword evidence="2" id="KW-1185">Reference proteome</keyword>
<feature type="region of interest" description="Disordered" evidence="1">
    <location>
        <begin position="1"/>
        <end position="37"/>
    </location>
</feature>
<dbReference type="RefSeq" id="XP_020845928.1">
    <property type="nucleotide sequence ID" value="XM_020990269.1"/>
</dbReference>
<reference evidence="3" key="1">
    <citation type="submission" date="2025-08" db="UniProtKB">
        <authorList>
            <consortium name="RefSeq"/>
        </authorList>
    </citation>
    <scope>IDENTIFICATION</scope>
    <source>
        <tissue evidence="3">Spleen</tissue>
    </source>
</reference>
<sequence length="211" mass="22979">MGLRTHLKPRFGRSHPPNATAQLPCWKPSQLGQPQAKDDPARMKTWLCLARPRALFVTAFPLARAQRSSGVTPVDTKGRERRCGCGLGRCGRRAHLAGSAELLKSNTWRMSRRSEHLRLRYQALVDGQSSSSSSSRGSSQVAGQHTNCREGPLRTVRRKSSMVRSLSPGLSPAPHLLTGVTGWKSPGSTSGYFSEDDGAAFQWCLKTPGTA</sequence>
<feature type="region of interest" description="Disordered" evidence="1">
    <location>
        <begin position="128"/>
        <end position="159"/>
    </location>
</feature>
<organism evidence="2 3">
    <name type="scientific">Phascolarctos cinereus</name>
    <name type="common">Koala</name>
    <dbReference type="NCBI Taxonomy" id="38626"/>
    <lineage>
        <taxon>Eukaryota</taxon>
        <taxon>Metazoa</taxon>
        <taxon>Chordata</taxon>
        <taxon>Craniata</taxon>
        <taxon>Vertebrata</taxon>
        <taxon>Euteleostomi</taxon>
        <taxon>Mammalia</taxon>
        <taxon>Metatheria</taxon>
        <taxon>Diprotodontia</taxon>
        <taxon>Phascolarctidae</taxon>
        <taxon>Phascolarctos</taxon>
    </lineage>
</organism>
<gene>
    <name evidence="3" type="primary">LOC110211078</name>
</gene>
<evidence type="ECO:0000256" key="1">
    <source>
        <dbReference type="SAM" id="MobiDB-lite"/>
    </source>
</evidence>
<evidence type="ECO:0000313" key="3">
    <source>
        <dbReference type="RefSeq" id="XP_020845928.1"/>
    </source>
</evidence>
<feature type="compositionally biased region" description="Low complexity" evidence="1">
    <location>
        <begin position="129"/>
        <end position="139"/>
    </location>
</feature>
<feature type="compositionally biased region" description="Basic residues" evidence="1">
    <location>
        <begin position="1"/>
        <end position="13"/>
    </location>
</feature>
<dbReference type="AlphaFoldDB" id="A0A6P5KJY2"/>
<proteinExistence type="predicted"/>
<dbReference type="Proteomes" id="UP000515140">
    <property type="component" value="Unplaced"/>
</dbReference>
<dbReference type="KEGG" id="pcw:110211078"/>
<dbReference type="GeneID" id="110211078"/>
<evidence type="ECO:0000313" key="2">
    <source>
        <dbReference type="Proteomes" id="UP000515140"/>
    </source>
</evidence>
<name>A0A6P5KJY2_PHACI</name>
<protein>
    <submittedName>
        <fullName evidence="3">Uncharacterized protein LOC110211078</fullName>
    </submittedName>
</protein>